<dbReference type="EMBL" id="ACPB03015126">
    <property type="status" value="NOT_ANNOTATED_CDS"/>
    <property type="molecule type" value="Genomic_DNA"/>
</dbReference>
<evidence type="ECO:0000256" key="1">
    <source>
        <dbReference type="ARBA" id="ARBA00004613"/>
    </source>
</evidence>
<keyword evidence="5" id="KW-0325">Glycoprotein</keyword>
<dbReference type="GO" id="GO:0051460">
    <property type="term" value="P:negative regulation of corticotropin secretion"/>
    <property type="evidence" value="ECO:0007669"/>
    <property type="project" value="TreeGrafter"/>
</dbReference>
<dbReference type="HOGENOM" id="CLU_056739_1_1_1"/>
<keyword evidence="3" id="KW-0732">Signal</keyword>
<dbReference type="EnsemblMetazoa" id="RPRC005350-RA">
    <property type="protein sequence ID" value="RPRC005350-PA"/>
    <property type="gene ID" value="RPRC005350"/>
</dbReference>
<protein>
    <submittedName>
        <fullName evidence="8">Uncharacterized protein</fullName>
    </submittedName>
</protein>
<reference evidence="8" key="1">
    <citation type="submission" date="2015-05" db="UniProtKB">
        <authorList>
            <consortium name="EnsemblMetazoa"/>
        </authorList>
    </citation>
    <scope>IDENTIFICATION</scope>
</reference>
<dbReference type="PANTHER" id="PTHR10278:SF0">
    <property type="entry name" value="CORTICOTROPIN-RELEASING FACTOR-BINDING PROTEIN"/>
    <property type="match status" value="1"/>
</dbReference>
<feature type="domain" description="Corticotropin-releasing factor binding protein N-terminal" evidence="6">
    <location>
        <begin position="2"/>
        <end position="48"/>
    </location>
</feature>
<evidence type="ECO:0000256" key="3">
    <source>
        <dbReference type="ARBA" id="ARBA00022729"/>
    </source>
</evidence>
<name>T1HMS6_RHOPR</name>
<dbReference type="eggNOG" id="ENOG502QRNI">
    <property type="taxonomic scope" value="Eukaryota"/>
</dbReference>
<dbReference type="InParanoid" id="T1HMS6"/>
<dbReference type="InterPro" id="IPR008435">
    <property type="entry name" value="CRF-bd"/>
</dbReference>
<dbReference type="FunCoup" id="T1HMS6">
    <property type="interactions" value="18"/>
</dbReference>
<evidence type="ECO:0000313" key="8">
    <source>
        <dbReference type="EnsemblMetazoa" id="RPRC005350-PA"/>
    </source>
</evidence>
<dbReference type="GO" id="GO:0009755">
    <property type="term" value="P:hormone-mediated signaling pathway"/>
    <property type="evidence" value="ECO:0007669"/>
    <property type="project" value="TreeGrafter"/>
</dbReference>
<dbReference type="InterPro" id="IPR056177">
    <property type="entry name" value="CRF-BP_N"/>
</dbReference>
<dbReference type="InterPro" id="IPR056178">
    <property type="entry name" value="CRF-BP_C"/>
</dbReference>
<evidence type="ECO:0000313" key="9">
    <source>
        <dbReference type="Proteomes" id="UP000015103"/>
    </source>
</evidence>
<comment type="subcellular location">
    <subcellularLocation>
        <location evidence="1">Secreted</location>
    </subcellularLocation>
</comment>
<dbReference type="GO" id="GO:0005615">
    <property type="term" value="C:extracellular space"/>
    <property type="evidence" value="ECO:0007669"/>
    <property type="project" value="TreeGrafter"/>
</dbReference>
<dbReference type="VEuPathDB" id="VectorBase:RPRC005350"/>
<dbReference type="OMA" id="EPYEMEN"/>
<feature type="domain" description="Corticotropin-releasing factor binding protein C-terminal" evidence="7">
    <location>
        <begin position="67"/>
        <end position="188"/>
    </location>
</feature>
<organism evidence="8 9">
    <name type="scientific">Rhodnius prolixus</name>
    <name type="common">Triatomid bug</name>
    <dbReference type="NCBI Taxonomy" id="13249"/>
    <lineage>
        <taxon>Eukaryota</taxon>
        <taxon>Metazoa</taxon>
        <taxon>Ecdysozoa</taxon>
        <taxon>Arthropoda</taxon>
        <taxon>Hexapoda</taxon>
        <taxon>Insecta</taxon>
        <taxon>Pterygota</taxon>
        <taxon>Neoptera</taxon>
        <taxon>Paraneoptera</taxon>
        <taxon>Hemiptera</taxon>
        <taxon>Heteroptera</taxon>
        <taxon>Panheteroptera</taxon>
        <taxon>Cimicomorpha</taxon>
        <taxon>Reduviidae</taxon>
        <taxon>Triatominae</taxon>
        <taxon>Rhodnius</taxon>
    </lineage>
</organism>
<proteinExistence type="predicted"/>
<evidence type="ECO:0000256" key="5">
    <source>
        <dbReference type="ARBA" id="ARBA00023180"/>
    </source>
</evidence>
<keyword evidence="2" id="KW-0964">Secreted</keyword>
<dbReference type="PANTHER" id="PTHR10278">
    <property type="entry name" value="CORTICOTROPIN-RELEASING FACTOR-BINDING PROTEIN"/>
    <property type="match status" value="1"/>
</dbReference>
<dbReference type="AlphaFoldDB" id="T1HMS6"/>
<dbReference type="Pfam" id="PF05428">
    <property type="entry name" value="CRF-BP_N"/>
    <property type="match status" value="1"/>
</dbReference>
<keyword evidence="9" id="KW-1185">Reference proteome</keyword>
<dbReference type="Pfam" id="PF23541">
    <property type="entry name" value="CRF-BP_C"/>
    <property type="match status" value="1"/>
</dbReference>
<evidence type="ECO:0000256" key="4">
    <source>
        <dbReference type="ARBA" id="ARBA00023157"/>
    </source>
</evidence>
<dbReference type="Proteomes" id="UP000015103">
    <property type="component" value="Unassembled WGS sequence"/>
</dbReference>
<evidence type="ECO:0000259" key="6">
    <source>
        <dbReference type="Pfam" id="PF05428"/>
    </source>
</evidence>
<dbReference type="GO" id="GO:0051424">
    <property type="term" value="F:corticotropin-releasing hormone binding"/>
    <property type="evidence" value="ECO:0007669"/>
    <property type="project" value="InterPro"/>
</dbReference>
<evidence type="ECO:0000256" key="2">
    <source>
        <dbReference type="ARBA" id="ARBA00022525"/>
    </source>
</evidence>
<accession>T1HMS6</accession>
<evidence type="ECO:0000259" key="7">
    <source>
        <dbReference type="Pfam" id="PF23541"/>
    </source>
</evidence>
<keyword evidence="4" id="KW-1015">Disulfide bond</keyword>
<sequence length="197" mass="21716">MEHNLPLKDRITEFCGLTAPTRVFTSTQNAAMIQYRIPKRGRGFSFKVNFLKNLNPCNILVEDDEQVYTVRNYGKASNCSLIALYPIHMALLSISVGVTPSGDHFKIETGTMRKCQETGLKDFMEVSGGMDLLSPKLTQADTFCGIDSYPEGISETVLCGVSTVRLVSSGEYDNMVTLAIRQAKEEELMTASVACPL</sequence>